<accession>A0AAF0X7W1</accession>
<dbReference type="EMBL" id="CP093347">
    <property type="protein sequence ID" value="WOH01486.1"/>
    <property type="molecule type" value="Genomic_DNA"/>
</dbReference>
<organism evidence="3 4">
    <name type="scientific">Daucus carota subsp. sativus</name>
    <name type="common">Carrot</name>
    <dbReference type="NCBI Taxonomy" id="79200"/>
    <lineage>
        <taxon>Eukaryota</taxon>
        <taxon>Viridiplantae</taxon>
        <taxon>Streptophyta</taxon>
        <taxon>Embryophyta</taxon>
        <taxon>Tracheophyta</taxon>
        <taxon>Spermatophyta</taxon>
        <taxon>Magnoliopsida</taxon>
        <taxon>eudicotyledons</taxon>
        <taxon>Gunneridae</taxon>
        <taxon>Pentapetalae</taxon>
        <taxon>asterids</taxon>
        <taxon>campanulids</taxon>
        <taxon>Apiales</taxon>
        <taxon>Apiaceae</taxon>
        <taxon>Apioideae</taxon>
        <taxon>Scandiceae</taxon>
        <taxon>Daucinae</taxon>
        <taxon>Daucus</taxon>
        <taxon>Daucus sect. Daucus</taxon>
    </lineage>
</organism>
<dbReference type="GO" id="GO:0016020">
    <property type="term" value="C:membrane"/>
    <property type="evidence" value="ECO:0007669"/>
    <property type="project" value="UniProtKB-SubCell"/>
</dbReference>
<dbReference type="AlphaFoldDB" id="A0AAF0X7W1"/>
<dbReference type="Proteomes" id="UP000077755">
    <property type="component" value="Chromosome 5"/>
</dbReference>
<gene>
    <name evidence="3" type="ORF">DCAR_0520870</name>
</gene>
<comment type="subcellular location">
    <subcellularLocation>
        <location evidence="1">Membrane</location>
        <topology evidence="1">Multi-pass membrane protein</topology>
    </subcellularLocation>
</comment>
<reference evidence="3" key="1">
    <citation type="journal article" date="2016" name="Nat. Genet.">
        <title>A high-quality carrot genome assembly provides new insights into carotenoid accumulation and asterid genome evolution.</title>
        <authorList>
            <person name="Iorizzo M."/>
            <person name="Ellison S."/>
            <person name="Senalik D."/>
            <person name="Zeng P."/>
            <person name="Satapoomin P."/>
            <person name="Huang J."/>
            <person name="Bowman M."/>
            <person name="Iovene M."/>
            <person name="Sanseverino W."/>
            <person name="Cavagnaro P."/>
            <person name="Yildiz M."/>
            <person name="Macko-Podgorni A."/>
            <person name="Moranska E."/>
            <person name="Grzebelus E."/>
            <person name="Grzebelus D."/>
            <person name="Ashrafi H."/>
            <person name="Zheng Z."/>
            <person name="Cheng S."/>
            <person name="Spooner D."/>
            <person name="Van Deynze A."/>
            <person name="Simon P."/>
        </authorList>
    </citation>
    <scope>NUCLEOTIDE SEQUENCE</scope>
    <source>
        <tissue evidence="3">Leaf</tissue>
    </source>
</reference>
<proteinExistence type="predicted"/>
<dbReference type="InterPro" id="IPR021940">
    <property type="entry name" value="CER1-like_C"/>
</dbReference>
<evidence type="ECO:0000256" key="1">
    <source>
        <dbReference type="ARBA" id="ARBA00004141"/>
    </source>
</evidence>
<evidence type="ECO:0000313" key="4">
    <source>
        <dbReference type="Proteomes" id="UP000077755"/>
    </source>
</evidence>
<evidence type="ECO:0000259" key="2">
    <source>
        <dbReference type="Pfam" id="PF12076"/>
    </source>
</evidence>
<protein>
    <recommendedName>
        <fullName evidence="2">Very-long-chain aldehyde decarbonylase CER1-like C-terminal domain-containing protein</fullName>
    </recommendedName>
</protein>
<reference evidence="3" key="2">
    <citation type="submission" date="2022-03" db="EMBL/GenBank/DDBJ databases">
        <title>Draft title - Genomic analysis of global carrot germplasm unveils the trajectory of domestication and the origin of high carotenoid orange carrot.</title>
        <authorList>
            <person name="Iorizzo M."/>
            <person name="Ellison S."/>
            <person name="Senalik D."/>
            <person name="Macko-Podgorni A."/>
            <person name="Grzebelus D."/>
            <person name="Bostan H."/>
            <person name="Rolling W."/>
            <person name="Curaba J."/>
            <person name="Simon P."/>
        </authorList>
    </citation>
    <scope>NUCLEOTIDE SEQUENCE</scope>
    <source>
        <tissue evidence="3">Leaf</tissue>
    </source>
</reference>
<sequence length="79" mass="8780">MTSDLVGVVVCTGYRCTLERGAVHACHAGGGVHFLEGWKHHEVGAIDVDQINVVWHGMNWLPLAQEIYYGLLCTNRTWS</sequence>
<feature type="domain" description="Very-long-chain aldehyde decarbonylase CER1-like C-terminal" evidence="2">
    <location>
        <begin position="16"/>
        <end position="56"/>
    </location>
</feature>
<dbReference type="Pfam" id="PF12076">
    <property type="entry name" value="CER1-like_C"/>
    <property type="match status" value="1"/>
</dbReference>
<name>A0AAF0X7W1_DAUCS</name>
<keyword evidence="4" id="KW-1185">Reference proteome</keyword>
<evidence type="ECO:0000313" key="3">
    <source>
        <dbReference type="EMBL" id="WOH01486.1"/>
    </source>
</evidence>